<dbReference type="EMBL" id="LAYJ01000068">
    <property type="protein sequence ID" value="KKI51644.1"/>
    <property type="molecule type" value="Genomic_DNA"/>
</dbReference>
<dbReference type="Proteomes" id="UP000034076">
    <property type="component" value="Unassembled WGS sequence"/>
</dbReference>
<accession>A0A0M2NGI0</accession>
<feature type="domain" description="Alcohol dehydrogenase-like C-terminal" evidence="5">
    <location>
        <begin position="173"/>
        <end position="287"/>
    </location>
</feature>
<gene>
    <name evidence="7" type="ORF">CHK_0810</name>
</gene>
<evidence type="ECO:0000256" key="4">
    <source>
        <dbReference type="RuleBase" id="RU361277"/>
    </source>
</evidence>
<evidence type="ECO:0000259" key="5">
    <source>
        <dbReference type="Pfam" id="PF00107"/>
    </source>
</evidence>
<dbReference type="GO" id="GO:0008270">
    <property type="term" value="F:zinc ion binding"/>
    <property type="evidence" value="ECO:0007669"/>
    <property type="project" value="InterPro"/>
</dbReference>
<dbReference type="OrthoDB" id="9769198at2"/>
<dbReference type="InterPro" id="IPR013154">
    <property type="entry name" value="ADH-like_N"/>
</dbReference>
<name>A0A0M2NGI0_9FIRM</name>
<evidence type="ECO:0000256" key="1">
    <source>
        <dbReference type="ARBA" id="ARBA00022723"/>
    </source>
</evidence>
<proteinExistence type="inferred from homology"/>
<dbReference type="SUPFAM" id="SSF51735">
    <property type="entry name" value="NAD(P)-binding Rossmann-fold domains"/>
    <property type="match status" value="1"/>
</dbReference>
<dbReference type="STRING" id="270498.CHK_0810"/>
<dbReference type="InterPro" id="IPR036291">
    <property type="entry name" value="NAD(P)-bd_dom_sf"/>
</dbReference>
<dbReference type="InterPro" id="IPR050129">
    <property type="entry name" value="Zn_alcohol_dh"/>
</dbReference>
<evidence type="ECO:0000256" key="3">
    <source>
        <dbReference type="ARBA" id="ARBA00023002"/>
    </source>
</evidence>
<keyword evidence="2 4" id="KW-0862">Zinc</keyword>
<dbReference type="SUPFAM" id="SSF50129">
    <property type="entry name" value="GroES-like"/>
    <property type="match status" value="1"/>
</dbReference>
<dbReference type="Pfam" id="PF08240">
    <property type="entry name" value="ADH_N"/>
    <property type="match status" value="1"/>
</dbReference>
<dbReference type="PROSITE" id="PS00059">
    <property type="entry name" value="ADH_ZINC"/>
    <property type="match status" value="1"/>
</dbReference>
<comment type="caution">
    <text evidence="7">The sequence shown here is derived from an EMBL/GenBank/DDBJ whole genome shotgun (WGS) entry which is preliminary data.</text>
</comment>
<evidence type="ECO:0000313" key="7">
    <source>
        <dbReference type="EMBL" id="KKI51644.1"/>
    </source>
</evidence>
<comment type="similarity">
    <text evidence="4">Belongs to the zinc-containing alcohol dehydrogenase family.</text>
</comment>
<keyword evidence="3 7" id="KW-0560">Oxidoreductase</keyword>
<evidence type="ECO:0000259" key="6">
    <source>
        <dbReference type="Pfam" id="PF08240"/>
    </source>
</evidence>
<dbReference type="InterPro" id="IPR002328">
    <property type="entry name" value="ADH_Zn_CS"/>
</dbReference>
<feature type="domain" description="Alcohol dehydrogenase-like N-terminal" evidence="6">
    <location>
        <begin position="24"/>
        <end position="132"/>
    </location>
</feature>
<evidence type="ECO:0000256" key="2">
    <source>
        <dbReference type="ARBA" id="ARBA00022833"/>
    </source>
</evidence>
<dbReference type="RefSeq" id="WP_046442744.1">
    <property type="nucleotide sequence ID" value="NZ_LAYJ01000068.1"/>
</dbReference>
<dbReference type="Pfam" id="PF00107">
    <property type="entry name" value="ADH_zinc_N"/>
    <property type="match status" value="1"/>
</dbReference>
<dbReference type="Gene3D" id="3.40.50.720">
    <property type="entry name" value="NAD(P)-binding Rossmann-like Domain"/>
    <property type="match status" value="1"/>
</dbReference>
<protein>
    <submittedName>
        <fullName evidence="7">Alcohol dehydrogenase</fullName>
        <ecNumber evidence="7">1.1.1.1</ecNumber>
    </submittedName>
</protein>
<dbReference type="EC" id="1.1.1.1" evidence="7"/>
<dbReference type="InterPro" id="IPR011032">
    <property type="entry name" value="GroES-like_sf"/>
</dbReference>
<dbReference type="AlphaFoldDB" id="A0A0M2NGI0"/>
<dbReference type="PANTHER" id="PTHR43401">
    <property type="entry name" value="L-THREONINE 3-DEHYDROGENASE"/>
    <property type="match status" value="1"/>
</dbReference>
<dbReference type="PANTHER" id="PTHR43401:SF2">
    <property type="entry name" value="L-THREONINE 3-DEHYDROGENASE"/>
    <property type="match status" value="1"/>
</dbReference>
<comment type="cofactor">
    <cofactor evidence="4">
        <name>Zn(2+)</name>
        <dbReference type="ChEBI" id="CHEBI:29105"/>
    </cofactor>
</comment>
<keyword evidence="1 4" id="KW-0479">Metal-binding</keyword>
<dbReference type="Gene3D" id="3.90.180.10">
    <property type="entry name" value="Medium-chain alcohol dehydrogenases, catalytic domain"/>
    <property type="match status" value="1"/>
</dbReference>
<keyword evidence="8" id="KW-1185">Reference proteome</keyword>
<reference evidence="7 8" key="1">
    <citation type="submission" date="2015-04" db="EMBL/GenBank/DDBJ databases">
        <title>Draft genome sequence of bacteremic isolate Catabacter hongkongensis type strain HKU16T.</title>
        <authorList>
            <person name="Lau S.K."/>
            <person name="Teng J.L."/>
            <person name="Huang Y."/>
            <person name="Curreem S.O."/>
            <person name="Tsui S.K."/>
            <person name="Woo P.C."/>
        </authorList>
    </citation>
    <scope>NUCLEOTIDE SEQUENCE [LARGE SCALE GENOMIC DNA]</scope>
    <source>
        <strain evidence="7 8">HKU16</strain>
    </source>
</reference>
<dbReference type="InterPro" id="IPR013149">
    <property type="entry name" value="ADH-like_C"/>
</dbReference>
<organism evidence="7 8">
    <name type="scientific">Christensenella hongkongensis</name>
    <dbReference type="NCBI Taxonomy" id="270498"/>
    <lineage>
        <taxon>Bacteria</taxon>
        <taxon>Bacillati</taxon>
        <taxon>Bacillota</taxon>
        <taxon>Clostridia</taxon>
        <taxon>Christensenellales</taxon>
        <taxon>Christensenellaceae</taxon>
        <taxon>Christensenella</taxon>
    </lineage>
</organism>
<dbReference type="GO" id="GO:0004022">
    <property type="term" value="F:alcohol dehydrogenase (NAD+) activity"/>
    <property type="evidence" value="ECO:0007669"/>
    <property type="project" value="UniProtKB-EC"/>
</dbReference>
<evidence type="ECO:0000313" key="8">
    <source>
        <dbReference type="Proteomes" id="UP000034076"/>
    </source>
</evidence>
<sequence length="336" mass="37430">MRLVHYAAPRKIEIITAEKPQVSGPDDVLVRIAYAGICDDDIPLYTMDTVNWPLPSAIAGHEFSGTVEALGENARKNGFCEGDRVSGQAWLFCGTCHYCKGGMENHCMNIKCTSVFADYALLHQKQLCRLPDEVSLEGGALLDPVTYCLYNSLYRQNSSAPKVMIFGVNTMSLIMLQLAKKQGAVLVDIAENDTEKGRLALRLGADHVVPAEPAQIAANAMDYTLQYGYDMVYEMSRNPDLLPCAAQILARRGTILYSYMYDLTTTNDLSLMELYMKEAVLRPFFLAPYMLEAAASVMRTLDLKPLISRVYPLEEIRDAFCAHLSQKNIKILIKMA</sequence>